<dbReference type="EMBL" id="MG920803">
    <property type="protein sequence ID" value="AXS66993.1"/>
    <property type="molecule type" value="Genomic_DNA"/>
</dbReference>
<evidence type="ECO:0000313" key="2">
    <source>
        <dbReference type="EMBL" id="AXS66993.1"/>
    </source>
</evidence>
<reference evidence="2" key="1">
    <citation type="journal article" date="2018" name="Mitochondrial DNA Part B Resour">
        <title>The complete mitochondrial genomes of five lichenized fungi in the genus Usnea (Ascomycota: Parmeliaceae).</title>
        <authorList>
            <person name="Funk E.R."/>
            <person name="Adams A.N."/>
            <person name="Spotten S.M."/>
            <person name="Van Hove R.A."/>
            <person name="Whittington K.T."/>
            <person name="Keepers K.G."/>
            <person name="Pogoda C.S."/>
            <person name="Lendemer J.C."/>
            <person name="Tripp E.A."/>
            <person name="Kane N.C."/>
        </authorList>
    </citation>
    <scope>NUCLEOTIDE SEQUENCE</scope>
</reference>
<organism evidence="2">
    <name type="scientific">Usnea mutabilis</name>
    <dbReference type="NCBI Taxonomy" id="143885"/>
    <lineage>
        <taxon>Eukaryota</taxon>
        <taxon>Fungi</taxon>
        <taxon>Dikarya</taxon>
        <taxon>Ascomycota</taxon>
        <taxon>Pezizomycotina</taxon>
        <taxon>Lecanoromycetes</taxon>
        <taxon>OSLEUM clade</taxon>
        <taxon>Lecanoromycetidae</taxon>
        <taxon>Lecanorales</taxon>
        <taxon>Lecanorineae</taxon>
        <taxon>Parmeliaceae</taxon>
        <taxon>Usnea</taxon>
    </lineage>
</organism>
<geneLocation type="mitochondrion" evidence="2"/>
<dbReference type="AlphaFoldDB" id="A0A346RLP6"/>
<dbReference type="RefSeq" id="YP_009525302.1">
    <property type="nucleotide sequence ID" value="NC_039633.1"/>
</dbReference>
<protein>
    <submittedName>
        <fullName evidence="2">Uncharacterized protein</fullName>
    </submittedName>
</protein>
<evidence type="ECO:0000256" key="1">
    <source>
        <dbReference type="SAM" id="Phobius"/>
    </source>
</evidence>
<gene>
    <name evidence="2" type="primary">ORF1</name>
</gene>
<keyword evidence="2" id="KW-0496">Mitochondrion</keyword>
<feature type="transmembrane region" description="Helical" evidence="1">
    <location>
        <begin position="45"/>
        <end position="63"/>
    </location>
</feature>
<dbReference type="GeneID" id="38289119"/>
<sequence length="252" mass="28010">MNEALEIFSVSFPLPIHGLNSRAYKKLVIFGSGVRCRWYSTVHPVWYMTRFATIFLQFIMRVYSQDIKASLSSKRWYPSTREILYFLIIFIYFAACCYFAEPHLCEGLTDCLGDGRVPRTPLLQPGGGQTIRTLAHGTYNVTGGVLQIGNLGNGHVTKIIGMAANGHNNMGLYTPGNQPFNQNFASVLYEVREAGQNSISHSMLDYAWAGDRANAGNFNASFIQGYRASAGLPPLSYGEMHISNKFINGIAR</sequence>
<keyword evidence="1" id="KW-0812">Transmembrane</keyword>
<name>A0A346RLP6_9LECA</name>
<keyword evidence="1" id="KW-0472">Membrane</keyword>
<feature type="transmembrane region" description="Helical" evidence="1">
    <location>
        <begin position="83"/>
        <end position="101"/>
    </location>
</feature>
<keyword evidence="1" id="KW-1133">Transmembrane helix</keyword>
<accession>A0A346RLP6</accession>
<proteinExistence type="predicted"/>